<protein>
    <submittedName>
        <fullName evidence="1">Uncharacterized protein</fullName>
    </submittedName>
</protein>
<evidence type="ECO:0000313" key="2">
    <source>
        <dbReference type="Proteomes" id="UP000182345"/>
    </source>
</evidence>
<gene>
    <name evidence="1" type="ORF">AUJ42_01355</name>
</gene>
<organism evidence="1 2">
    <name type="scientific">Candidatus Collierbacteria bacterium CG1_02_44_10</name>
    <dbReference type="NCBI Taxonomy" id="1805087"/>
    <lineage>
        <taxon>Bacteria</taxon>
        <taxon>Candidatus Collieribacteriota</taxon>
    </lineage>
</organism>
<dbReference type="EMBL" id="MNUK01000036">
    <property type="protein sequence ID" value="OIN91721.1"/>
    <property type="molecule type" value="Genomic_DNA"/>
</dbReference>
<accession>A0A1J4RWU1</accession>
<dbReference type="Proteomes" id="UP000182345">
    <property type="component" value="Unassembled WGS sequence"/>
</dbReference>
<sequence>MAEKVIYRLTLSILFSTEKDLEHAISTFGSWCEQLDAKDKQYGFVRSGQLLGELLLISSLHFEGWQLFRLIQALELNGLVSVTKNVCLQIVPN</sequence>
<reference evidence="1 2" key="1">
    <citation type="journal article" date="2016" name="Environ. Microbiol.">
        <title>Genomic resolution of a cold subsurface aquifer community provides metabolic insights for novel microbes adapted to high CO concentrations.</title>
        <authorList>
            <person name="Probst A.J."/>
            <person name="Castelle C.J."/>
            <person name="Singh A."/>
            <person name="Brown C.T."/>
            <person name="Anantharaman K."/>
            <person name="Sharon I."/>
            <person name="Hug L.A."/>
            <person name="Burstein D."/>
            <person name="Emerson J.B."/>
            <person name="Thomas B.C."/>
            <person name="Banfield J.F."/>
        </authorList>
    </citation>
    <scope>NUCLEOTIDE SEQUENCE [LARGE SCALE GENOMIC DNA]</scope>
    <source>
        <strain evidence="1">CG1_02_44_10</strain>
    </source>
</reference>
<evidence type="ECO:0000313" key="1">
    <source>
        <dbReference type="EMBL" id="OIN91721.1"/>
    </source>
</evidence>
<proteinExistence type="predicted"/>
<comment type="caution">
    <text evidence="1">The sequence shown here is derived from an EMBL/GenBank/DDBJ whole genome shotgun (WGS) entry which is preliminary data.</text>
</comment>
<name>A0A1J4RWU1_9BACT</name>
<dbReference type="AlphaFoldDB" id="A0A1J4RWU1"/>